<accession>A0A7C9BM60</accession>
<dbReference type="InterPro" id="IPR036165">
    <property type="entry name" value="YefM-like_sf"/>
</dbReference>
<dbReference type="InterPro" id="IPR006442">
    <property type="entry name" value="Antitoxin_Phd/YefM"/>
</dbReference>
<evidence type="ECO:0000256" key="1">
    <source>
        <dbReference type="ARBA" id="ARBA00009981"/>
    </source>
</evidence>
<comment type="similarity">
    <text evidence="1 2">Belongs to the phD/YefM antitoxin family.</text>
</comment>
<dbReference type="Pfam" id="PF02604">
    <property type="entry name" value="PhdYeFM_antitox"/>
    <property type="match status" value="1"/>
</dbReference>
<gene>
    <name evidence="3" type="ORF">GBK04_28965</name>
</gene>
<keyword evidence="4" id="KW-1185">Reference proteome</keyword>
<dbReference type="Gene3D" id="3.40.1620.10">
    <property type="entry name" value="YefM-like domain"/>
    <property type="match status" value="1"/>
</dbReference>
<comment type="caution">
    <text evidence="3">The sequence shown here is derived from an EMBL/GenBank/DDBJ whole genome shotgun (WGS) entry which is preliminary data.</text>
</comment>
<dbReference type="AlphaFoldDB" id="A0A7C9BM60"/>
<organism evidence="3 4">
    <name type="scientific">Salmonirosea aquatica</name>
    <dbReference type="NCBI Taxonomy" id="2654236"/>
    <lineage>
        <taxon>Bacteria</taxon>
        <taxon>Pseudomonadati</taxon>
        <taxon>Bacteroidota</taxon>
        <taxon>Cytophagia</taxon>
        <taxon>Cytophagales</taxon>
        <taxon>Spirosomataceae</taxon>
        <taxon>Salmonirosea</taxon>
    </lineage>
</organism>
<sequence length="75" mass="8205">MDTDGINSVTAQEMRNQLSDLLNRASYLKEPTLVTRQNKAVAVLISVEDWEQYTRLKKASEIPDAGSADHAGGEG</sequence>
<dbReference type="SUPFAM" id="SSF143120">
    <property type="entry name" value="YefM-like"/>
    <property type="match status" value="1"/>
</dbReference>
<dbReference type="RefSeq" id="WP_152766602.1">
    <property type="nucleotide sequence ID" value="NZ_WHLY01000004.1"/>
</dbReference>
<dbReference type="EMBL" id="WHLY01000004">
    <property type="protein sequence ID" value="MPR37254.1"/>
    <property type="molecule type" value="Genomic_DNA"/>
</dbReference>
<comment type="function">
    <text evidence="2">Antitoxin component of a type II toxin-antitoxin (TA) system.</text>
</comment>
<dbReference type="NCBIfam" id="TIGR01552">
    <property type="entry name" value="phd_fam"/>
    <property type="match status" value="1"/>
</dbReference>
<evidence type="ECO:0000313" key="3">
    <source>
        <dbReference type="EMBL" id="MPR37254.1"/>
    </source>
</evidence>
<name>A0A7C9BM60_9BACT</name>
<reference evidence="3 4" key="1">
    <citation type="submission" date="2019-10" db="EMBL/GenBank/DDBJ databases">
        <title>Draft Genome Sequence of Cytophagaceae sp. SJW1-29.</title>
        <authorList>
            <person name="Choi A."/>
        </authorList>
    </citation>
    <scope>NUCLEOTIDE SEQUENCE [LARGE SCALE GENOMIC DNA]</scope>
    <source>
        <strain evidence="3 4">SJW1-29</strain>
    </source>
</reference>
<proteinExistence type="inferred from homology"/>
<protein>
    <recommendedName>
        <fullName evidence="2">Antitoxin</fullName>
    </recommendedName>
</protein>
<evidence type="ECO:0000313" key="4">
    <source>
        <dbReference type="Proteomes" id="UP000479293"/>
    </source>
</evidence>
<evidence type="ECO:0000256" key="2">
    <source>
        <dbReference type="RuleBase" id="RU362080"/>
    </source>
</evidence>
<dbReference type="Proteomes" id="UP000479293">
    <property type="component" value="Unassembled WGS sequence"/>
</dbReference>